<evidence type="ECO:0000313" key="3">
    <source>
        <dbReference type="Proteomes" id="UP000014136"/>
    </source>
</evidence>
<evidence type="ECO:0000259" key="1">
    <source>
        <dbReference type="PROSITE" id="PS50878"/>
    </source>
</evidence>
<dbReference type="SMART" id="SM00507">
    <property type="entry name" value="HNHc"/>
    <property type="match status" value="1"/>
</dbReference>
<organism evidence="2 3">
    <name type="scientific">Enterococcus saccharolyticus subsp. saccharolyticus ATCC 43076</name>
    <dbReference type="NCBI Taxonomy" id="1139996"/>
    <lineage>
        <taxon>Bacteria</taxon>
        <taxon>Bacillati</taxon>
        <taxon>Bacillota</taxon>
        <taxon>Bacilli</taxon>
        <taxon>Lactobacillales</taxon>
        <taxon>Enterococcaceae</taxon>
        <taxon>Enterococcus</taxon>
    </lineage>
</organism>
<dbReference type="GO" id="GO:0008270">
    <property type="term" value="F:zinc ion binding"/>
    <property type="evidence" value="ECO:0007669"/>
    <property type="project" value="InterPro"/>
</dbReference>
<dbReference type="HOGENOM" id="CLU_013584_14_3_9"/>
<dbReference type="eggNOG" id="COG3344">
    <property type="taxonomic scope" value="Bacteria"/>
</dbReference>
<sequence>MNIYRYNQYYQMQDIFDGLYNDSSNQVEFKNLMDIIASENNIKLAFRIIKSNTGSKTAGTDGITIQDFKKESLKEYIRIVKDKLNNFKPDTVRRVFIPKENGDTRPLGIPSMIDRLVQQCLKQVLEPICEAKFHPHSYGFRPNRSTKHAIARLNSLVNQAGLHYVVDIDIKGFFDNVSHNKLIKQMIALGIKDFKLLKIIKLMLKAPIQGEGIPNKGTPQGGILSPLLSNIVLNELDWWISSQWETHPTHHEYTQLNKYNAMKKSKLKEFFLVRYADDFKIVCRSYTVAKKIFIAVEEWLAKRLKLKISKEKSKIVNLRKNYSDFLGIKVKVITRPKSKHGYVAQSRIADKRFNKILQVYKDKINKIKKTQNIKYVAELNSMTLGIHEYYNIATYVSLDFKQIGWKLLRYMYNSFNKYGKQEIPNSNITDSIYKKFYGNSKSKTWLMFGKYIYPIHYVKHKSTMNFKQTTCDYTMQGREYSNKALKSKTDVLAIEMAKRFNANETVEYNDNRISRASMTNMKCEVTQIELELDNLHCHHVIPRENGGDDKYENLRIVHKDIHKLIHATSEETIKKYIHIIKDSKNTIKRVVTNLNNLRIRANNYKLEETTVREWLEVKIWKNK</sequence>
<dbReference type="PANTHER" id="PTHR34047:SF8">
    <property type="entry name" value="PROTEIN YKFC"/>
    <property type="match status" value="1"/>
</dbReference>
<dbReference type="Proteomes" id="UP000014136">
    <property type="component" value="Unassembled WGS sequence"/>
</dbReference>
<evidence type="ECO:0000313" key="2">
    <source>
        <dbReference type="EMBL" id="EOT27860.1"/>
    </source>
</evidence>
<name>S0JH66_9ENTE</name>
<dbReference type="InterPro" id="IPR051083">
    <property type="entry name" value="GrpII_Intron_Splice-Mob/Def"/>
</dbReference>
<dbReference type="InterPro" id="IPR003615">
    <property type="entry name" value="HNH_nuc"/>
</dbReference>
<dbReference type="PROSITE" id="PS50878">
    <property type="entry name" value="RT_POL"/>
    <property type="match status" value="1"/>
</dbReference>
<accession>S0JH66</accession>
<dbReference type="OrthoDB" id="9793236at2"/>
<comment type="caution">
    <text evidence="2">The sequence shown here is derived from an EMBL/GenBank/DDBJ whole genome shotgun (WGS) entry which is preliminary data.</text>
</comment>
<protein>
    <recommendedName>
        <fullName evidence="1">Reverse transcriptase domain-containing protein</fullName>
    </recommendedName>
</protein>
<gene>
    <name evidence="2" type="ORF">OMQ_01773</name>
</gene>
<dbReference type="RefSeq" id="WP_016175546.1">
    <property type="nucleotide sequence ID" value="NZ_KE136389.1"/>
</dbReference>
<dbReference type="NCBIfam" id="TIGR04416">
    <property type="entry name" value="group_II_RT_mat"/>
    <property type="match status" value="1"/>
</dbReference>
<dbReference type="GO" id="GO:0003676">
    <property type="term" value="F:nucleic acid binding"/>
    <property type="evidence" value="ECO:0007669"/>
    <property type="project" value="InterPro"/>
</dbReference>
<dbReference type="InterPro" id="IPR000477">
    <property type="entry name" value="RT_dom"/>
</dbReference>
<dbReference type="CDD" id="cd00085">
    <property type="entry name" value="HNHc"/>
    <property type="match status" value="1"/>
</dbReference>
<dbReference type="GO" id="GO:0004519">
    <property type="term" value="F:endonuclease activity"/>
    <property type="evidence" value="ECO:0007669"/>
    <property type="project" value="InterPro"/>
</dbReference>
<dbReference type="PANTHER" id="PTHR34047">
    <property type="entry name" value="NUCLEAR INTRON MATURASE 1, MITOCHONDRIAL-RELATED"/>
    <property type="match status" value="1"/>
</dbReference>
<dbReference type="PATRIC" id="fig|1139996.3.peg.1746"/>
<dbReference type="InterPro" id="IPR043502">
    <property type="entry name" value="DNA/RNA_pol_sf"/>
</dbReference>
<dbReference type="AlphaFoldDB" id="S0JH66"/>
<dbReference type="SUPFAM" id="SSF56672">
    <property type="entry name" value="DNA/RNA polymerases"/>
    <property type="match status" value="1"/>
</dbReference>
<dbReference type="EMBL" id="AHYT01000009">
    <property type="protein sequence ID" value="EOT27860.1"/>
    <property type="molecule type" value="Genomic_DNA"/>
</dbReference>
<dbReference type="InterPro" id="IPR030931">
    <property type="entry name" value="Group_II_RT_mat"/>
</dbReference>
<feature type="domain" description="Reverse transcriptase" evidence="1">
    <location>
        <begin position="78"/>
        <end position="330"/>
    </location>
</feature>
<dbReference type="CDD" id="cd01651">
    <property type="entry name" value="RT_G2_intron"/>
    <property type="match status" value="1"/>
</dbReference>
<dbReference type="Gene3D" id="1.10.30.50">
    <property type="match status" value="1"/>
</dbReference>
<dbReference type="STRING" id="41997.RV16_GL000729"/>
<reference evidence="2 3" key="1">
    <citation type="submission" date="2013-03" db="EMBL/GenBank/DDBJ databases">
        <title>The Genome Sequence of Enterococcus saccharolyticus ATCC_43076 (Illumina only assembly).</title>
        <authorList>
            <consortium name="The Broad Institute Genomics Platform"/>
            <consortium name="The Broad Institute Genome Sequencing Center for Infectious Disease"/>
            <person name="Earl A."/>
            <person name="Russ C."/>
            <person name="Gilmore M."/>
            <person name="Surin D."/>
            <person name="Walker B."/>
            <person name="Young S."/>
            <person name="Zeng Q."/>
            <person name="Gargeya S."/>
            <person name="Fitzgerald M."/>
            <person name="Haas B."/>
            <person name="Abouelleil A."/>
            <person name="Allen A.W."/>
            <person name="Alvarado L."/>
            <person name="Arachchi H.M."/>
            <person name="Berlin A.M."/>
            <person name="Chapman S.B."/>
            <person name="Gainer-Dewar J."/>
            <person name="Goldberg J."/>
            <person name="Griggs A."/>
            <person name="Gujja S."/>
            <person name="Hansen M."/>
            <person name="Howarth C."/>
            <person name="Imamovic A."/>
            <person name="Ireland A."/>
            <person name="Larimer J."/>
            <person name="McCowan C."/>
            <person name="Murphy C."/>
            <person name="Pearson M."/>
            <person name="Poon T.W."/>
            <person name="Priest M."/>
            <person name="Roberts A."/>
            <person name="Saif S."/>
            <person name="Shea T."/>
            <person name="Sisk P."/>
            <person name="Sykes S."/>
            <person name="Wortman J."/>
            <person name="Nusbaum C."/>
            <person name="Birren B."/>
        </authorList>
    </citation>
    <scope>NUCLEOTIDE SEQUENCE [LARGE SCALE GENOMIC DNA]</scope>
    <source>
        <strain evidence="2 3">ATCC 43076</strain>
    </source>
</reference>
<dbReference type="Pfam" id="PF01844">
    <property type="entry name" value="HNH"/>
    <property type="match status" value="1"/>
</dbReference>
<proteinExistence type="predicted"/>
<dbReference type="Pfam" id="PF00078">
    <property type="entry name" value="RVT_1"/>
    <property type="match status" value="1"/>
</dbReference>
<keyword evidence="3" id="KW-1185">Reference proteome</keyword>
<dbReference type="InterPro" id="IPR002711">
    <property type="entry name" value="HNH"/>
</dbReference>